<evidence type="ECO:0000313" key="1">
    <source>
        <dbReference type="EMBL" id="PMD20305.1"/>
    </source>
</evidence>
<organism evidence="1 2">
    <name type="scientific">Hyaloscypha hepaticicola</name>
    <dbReference type="NCBI Taxonomy" id="2082293"/>
    <lineage>
        <taxon>Eukaryota</taxon>
        <taxon>Fungi</taxon>
        <taxon>Dikarya</taxon>
        <taxon>Ascomycota</taxon>
        <taxon>Pezizomycotina</taxon>
        <taxon>Leotiomycetes</taxon>
        <taxon>Helotiales</taxon>
        <taxon>Hyaloscyphaceae</taxon>
        <taxon>Hyaloscypha</taxon>
    </lineage>
</organism>
<proteinExistence type="predicted"/>
<accession>A0A2J6Q202</accession>
<dbReference type="Proteomes" id="UP000235672">
    <property type="component" value="Unassembled WGS sequence"/>
</dbReference>
<sequence length="127" mass="14211">MTRPKVDPDKRQRTAQACESCKRRKQKVSAGDLIECDLFYSSISFVHSLVLHIRSHDGEPLVPQVPCNNGEDYLKFQLVRGEGQYPLDLIDSPSQWRPDPSASISSYTWKPGVLIPSPCFHGAPSSL</sequence>
<protein>
    <submittedName>
        <fullName evidence="1">Uncharacterized protein</fullName>
    </submittedName>
</protein>
<dbReference type="AlphaFoldDB" id="A0A2J6Q202"/>
<dbReference type="EMBL" id="KZ613485">
    <property type="protein sequence ID" value="PMD20305.1"/>
    <property type="molecule type" value="Genomic_DNA"/>
</dbReference>
<keyword evidence="2" id="KW-1185">Reference proteome</keyword>
<name>A0A2J6Q202_9HELO</name>
<gene>
    <name evidence="1" type="ORF">NA56DRAFT_177620</name>
</gene>
<dbReference type="OrthoDB" id="4841627at2759"/>
<evidence type="ECO:0000313" key="2">
    <source>
        <dbReference type="Proteomes" id="UP000235672"/>
    </source>
</evidence>
<reference evidence="1 2" key="1">
    <citation type="submission" date="2016-05" db="EMBL/GenBank/DDBJ databases">
        <title>A degradative enzymes factory behind the ericoid mycorrhizal symbiosis.</title>
        <authorList>
            <consortium name="DOE Joint Genome Institute"/>
            <person name="Martino E."/>
            <person name="Morin E."/>
            <person name="Grelet G."/>
            <person name="Kuo A."/>
            <person name="Kohler A."/>
            <person name="Daghino S."/>
            <person name="Barry K."/>
            <person name="Choi C."/>
            <person name="Cichocki N."/>
            <person name="Clum A."/>
            <person name="Copeland A."/>
            <person name="Hainaut M."/>
            <person name="Haridas S."/>
            <person name="Labutti K."/>
            <person name="Lindquist E."/>
            <person name="Lipzen A."/>
            <person name="Khouja H.-R."/>
            <person name="Murat C."/>
            <person name="Ohm R."/>
            <person name="Olson A."/>
            <person name="Spatafora J."/>
            <person name="Veneault-Fourrey C."/>
            <person name="Henrissat B."/>
            <person name="Grigoriev I."/>
            <person name="Martin F."/>
            <person name="Perotto S."/>
        </authorList>
    </citation>
    <scope>NUCLEOTIDE SEQUENCE [LARGE SCALE GENOMIC DNA]</scope>
    <source>
        <strain evidence="1 2">UAMH 7357</strain>
    </source>
</reference>